<dbReference type="Pfam" id="PF04357">
    <property type="entry name" value="TamB"/>
    <property type="match status" value="1"/>
</dbReference>
<evidence type="ECO:0000313" key="8">
    <source>
        <dbReference type="EMBL" id="QBQ62973.1"/>
    </source>
</evidence>
<evidence type="ECO:0000256" key="3">
    <source>
        <dbReference type="ARBA" id="ARBA00022989"/>
    </source>
</evidence>
<dbReference type="GO" id="GO:0009306">
    <property type="term" value="P:protein secretion"/>
    <property type="evidence" value="ECO:0007669"/>
    <property type="project" value="InterPro"/>
</dbReference>
<keyword evidence="4 6" id="KW-0472">Membrane</keyword>
<evidence type="ECO:0000256" key="2">
    <source>
        <dbReference type="ARBA" id="ARBA00022692"/>
    </source>
</evidence>
<proteinExistence type="predicted"/>
<evidence type="ECO:0000256" key="1">
    <source>
        <dbReference type="ARBA" id="ARBA00004167"/>
    </source>
</evidence>
<keyword evidence="3 6" id="KW-1133">Transmembrane helix</keyword>
<dbReference type="KEGG" id="aio:EXH44_01375"/>
<evidence type="ECO:0000256" key="4">
    <source>
        <dbReference type="ARBA" id="ARBA00023136"/>
    </source>
</evidence>
<dbReference type="PANTHER" id="PTHR36985">
    <property type="entry name" value="TRANSLOCATION AND ASSEMBLY MODULE SUBUNIT TAMB"/>
    <property type="match status" value="1"/>
</dbReference>
<dbReference type="RefSeq" id="WP_162855946.1">
    <property type="nucleotide sequence ID" value="NZ_CP038145.1"/>
</dbReference>
<evidence type="ECO:0000313" key="9">
    <source>
        <dbReference type="Proteomes" id="UP000294444"/>
    </source>
</evidence>
<feature type="domain" description="Translocation and assembly module TamB C-terminal" evidence="7">
    <location>
        <begin position="963"/>
        <end position="1312"/>
    </location>
</feature>
<evidence type="ECO:0000256" key="5">
    <source>
        <dbReference type="SAM" id="MobiDB-lite"/>
    </source>
</evidence>
<name>A0A4P7CDP2_9PAST</name>
<organism evidence="8 9">
    <name type="scientific">Actinobacillus indolicus</name>
    <dbReference type="NCBI Taxonomy" id="51049"/>
    <lineage>
        <taxon>Bacteria</taxon>
        <taxon>Pseudomonadati</taxon>
        <taxon>Pseudomonadota</taxon>
        <taxon>Gammaproteobacteria</taxon>
        <taxon>Pasteurellales</taxon>
        <taxon>Pasteurellaceae</taxon>
        <taxon>Actinobacillus</taxon>
    </lineage>
</organism>
<feature type="region of interest" description="Disordered" evidence="5">
    <location>
        <begin position="1"/>
        <end position="24"/>
    </location>
</feature>
<evidence type="ECO:0000256" key="6">
    <source>
        <dbReference type="SAM" id="Phobius"/>
    </source>
</evidence>
<sequence>MEKAQETLPTPEQNAEQTQTEPKAKPKSKCRWVWRSLWVLAILLLAPLIFLATSVGQRTALELADKFLDQLSIGQIEGSLQDGLTLKETRYQMDGVDVNVGQADLHLGFACLLDKSACVENIAIKDTTVVVDTTKLPPSTEEKDQISAELNLPAISLKQISLDNIRVSVDDMDIALTHFHSGLQGQGKDLNLSPTLLQGLTLSLAPQAVSSDEKNAKEVPQEKEKPVDWVSIKQQLEKSLLTKLDPIKLPLNFDIPEFKAEQIHLEQKVKNSDGEFVEPKSLVNVSSLLLAAKSDESSVDLKQLSIESDKGNVQGEGKLTLSDNYPLDWTLNAKSSALTEFKIPESEVKVKLSGALFDKTALTIATSGAIKANIDGNVQLATAKTPFDLTIKSDKARYPFIDEKGVDPLTLENVNIKLSGDLLNYQLDTALSAKGMQLPDSSLSLKGKGELTHFEIQDLLLKALQGTANLAGKVDWSNGVEWQSSLNLDGINTKSLLPEWSALLSGKLNSTGFAGRGEKGNEWSVNVSEMDLHGNLLQKNLQLKGSLTADTKNLLNVPDATLLYGENRIAMKGIISDKSDFSAEIKAPNLQGLVPNLKASINGLVKLQGKVTEPSLDLDLTANNVAYDQLKLQHLTAKGKVSTEKQIQGNLTLDLRQFNYGDVKIDNANVVASGSEANHTLKITSKGEPAGANLQLAGKFDRTQQTWQGQLSNVAVTSPIGEWKNDKNIQLTYNNKLIKADISAHCWRNPKVTVCLPQNFSAGKEGKVPFEIKQFDLAMVQEYLDQNSQISGSVNAKGDASWFTNKAPQVNVELSSNALKFAQKMDGKTFPITLSPLKITANMADNNLKLNTDIRIENNGRLTSDLVMRDIAKQRGLSGNIQIENINLRLVQPLLSSGERVNGDINARLTLGGTALSPLLYGNLNLTGLTARSNAMPFDVTGGNLALNFNGASSTLKGNVQTTESNLVLEGDANWQKLDAWYTRIKAQANRFRVDIPNMAKVDVSPNIEVKATPKELILGGNIDIPWARIAVEELPESAVAVSSDEVIMDGSAKNKANRTALLNKNLPQNGAGMAIKADVSINIGDDVKLDAYGLKTDLNGTIKVKQGSKGLGLYGQVNLKNGTFASFGQDLVIRKGLISFTGSPSQPTLDIEAIRNPEAMEDTSVTAGVKVTGIADAPEVKVFSNPSMSQDQALSYILTGRGLENSGDAGSSNSIAAALIGMSLSKSSKTVGTVGSAFGISDLNVSTAGIGDNTKVVVSGSLTPKFKVKYGVGIFAPLTELTLRYRLAPSLYLQWVSSVNQAVDLMYRFEFD</sequence>
<dbReference type="GO" id="GO:0005886">
    <property type="term" value="C:plasma membrane"/>
    <property type="evidence" value="ECO:0007669"/>
    <property type="project" value="InterPro"/>
</dbReference>
<protein>
    <submittedName>
        <fullName evidence="8">Translocation/assembly module TamB</fullName>
    </submittedName>
</protein>
<accession>A0A4P7CDP2</accession>
<dbReference type="GO" id="GO:0097347">
    <property type="term" value="C:TAM protein secretion complex"/>
    <property type="evidence" value="ECO:0007669"/>
    <property type="project" value="TreeGrafter"/>
</dbReference>
<feature type="compositionally biased region" description="Polar residues" evidence="5">
    <location>
        <begin position="7"/>
        <end position="21"/>
    </location>
</feature>
<feature type="transmembrane region" description="Helical" evidence="6">
    <location>
        <begin position="32"/>
        <end position="52"/>
    </location>
</feature>
<reference evidence="8 9" key="1">
    <citation type="submission" date="2019-03" db="EMBL/GenBank/DDBJ databases">
        <authorList>
            <person name="Che Y."/>
            <person name="Zhou L."/>
        </authorList>
    </citation>
    <scope>NUCLEOTIDE SEQUENCE [LARGE SCALE GENOMIC DNA]</scope>
    <source>
        <strain evidence="8 9">AIFJ1607</strain>
    </source>
</reference>
<comment type="subcellular location">
    <subcellularLocation>
        <location evidence="1">Membrane</location>
        <topology evidence="1">Single-pass membrane protein</topology>
    </subcellularLocation>
</comment>
<dbReference type="PANTHER" id="PTHR36985:SF1">
    <property type="entry name" value="TRANSLOCATION AND ASSEMBLY MODULE SUBUNIT TAMB"/>
    <property type="match status" value="1"/>
</dbReference>
<keyword evidence="2 6" id="KW-0812">Transmembrane</keyword>
<keyword evidence="9" id="KW-1185">Reference proteome</keyword>
<dbReference type="EMBL" id="CP038145">
    <property type="protein sequence ID" value="QBQ62973.1"/>
    <property type="molecule type" value="Genomic_DNA"/>
</dbReference>
<dbReference type="InterPro" id="IPR007452">
    <property type="entry name" value="TamB_C"/>
</dbReference>
<gene>
    <name evidence="8" type="ORF">EXH44_01375</name>
</gene>
<dbReference type="Proteomes" id="UP000294444">
    <property type="component" value="Chromosome"/>
</dbReference>
<evidence type="ECO:0000259" key="7">
    <source>
        <dbReference type="Pfam" id="PF04357"/>
    </source>
</evidence>